<feature type="transmembrane region" description="Helical" evidence="2">
    <location>
        <begin position="326"/>
        <end position="350"/>
    </location>
</feature>
<dbReference type="PROSITE" id="PS50850">
    <property type="entry name" value="MFS"/>
    <property type="match status" value="1"/>
</dbReference>
<dbReference type="InParanoid" id="A0A6P9A9E2"/>
<dbReference type="InterPro" id="IPR050327">
    <property type="entry name" value="Proton-linked_MCT"/>
</dbReference>
<dbReference type="InterPro" id="IPR036259">
    <property type="entry name" value="MFS_trans_sf"/>
</dbReference>
<keyword evidence="2" id="KW-1133">Transmembrane helix</keyword>
<dbReference type="AlphaFoldDB" id="A0A6P9A9E2"/>
<dbReference type="InterPro" id="IPR020846">
    <property type="entry name" value="MFS_dom"/>
</dbReference>
<dbReference type="RefSeq" id="XP_034252821.1">
    <property type="nucleotide sequence ID" value="XM_034396930.1"/>
</dbReference>
<feature type="transmembrane region" description="Helical" evidence="2">
    <location>
        <begin position="390"/>
        <end position="411"/>
    </location>
</feature>
<dbReference type="InterPro" id="IPR011701">
    <property type="entry name" value="MFS"/>
</dbReference>
<dbReference type="GO" id="GO:0016020">
    <property type="term" value="C:membrane"/>
    <property type="evidence" value="ECO:0007669"/>
    <property type="project" value="UniProtKB-SubCell"/>
</dbReference>
<evidence type="ECO:0000259" key="3">
    <source>
        <dbReference type="PROSITE" id="PS50850"/>
    </source>
</evidence>
<dbReference type="KEGG" id="tpal:117652198"/>
<dbReference type="FunCoup" id="A0A6P9A9E2">
    <property type="interactions" value="12"/>
</dbReference>
<feature type="transmembrane region" description="Helical" evidence="2">
    <location>
        <begin position="126"/>
        <end position="150"/>
    </location>
</feature>
<evidence type="ECO:0000256" key="2">
    <source>
        <dbReference type="SAM" id="Phobius"/>
    </source>
</evidence>
<feature type="transmembrane region" description="Helical" evidence="2">
    <location>
        <begin position="29"/>
        <end position="52"/>
    </location>
</feature>
<gene>
    <name evidence="5" type="primary">LOC117652198</name>
</gene>
<dbReference type="Proteomes" id="UP000515158">
    <property type="component" value="Unplaced"/>
</dbReference>
<sequence length="511" mass="54265">MTGAAGDAEARSPDAATPLTPPDGGVRAWMVLAASFLCNGLLFGIINTYGVIYVYLLKDLEDAKVSDAASKASLVGSLCIGTTFLVSPIAGVLTDRWGIRLTTAIGGVLATAGMLLSSFVTDNVYALYATYGVLFGVGASLTYTPSLVVLGHYFKRFLGVANGLVAAGSSVFSVLLPYPLEWLLQRFGFSGSLLLLAAMMSLIIGCAMLFKPLMPPPRSTSSQTDLLNLNIWKRRKYVIWALAIPTALFGYFVPYVHMVKYVSTRFEGEDGKILILFIGLASGVGRLVFGRIADIPRVDRILLQQISFFCIGVATMLLTVTDSFTVMKVLALVMGLFDGCFISLLGPIAFQLCGQRGATQAIGCLLGLCSVPLTVGPFIAGLLFDHLGSYRLPFLLAGVPPVVCSVIMFAVRCVPDDPVKEDAAEDDLMVKSAPLEPLADKFGNGAAFKSNGNAHGGHQGGHANGGPATPAPGTWVRMQSLLVMEERLCVRVALLATPRSPGRMQSYSLLA</sequence>
<evidence type="ECO:0000313" key="5">
    <source>
        <dbReference type="RefSeq" id="XP_034252821.1"/>
    </source>
</evidence>
<feature type="transmembrane region" description="Helical" evidence="2">
    <location>
        <begin position="101"/>
        <end position="120"/>
    </location>
</feature>
<keyword evidence="2" id="KW-0812">Transmembrane</keyword>
<accession>A0A6P9A9E2</accession>
<comment type="subcellular location">
    <subcellularLocation>
        <location evidence="1">Membrane</location>
        <topology evidence="1">Multi-pass membrane protein</topology>
    </subcellularLocation>
</comment>
<evidence type="ECO:0000313" key="4">
    <source>
        <dbReference type="Proteomes" id="UP000515158"/>
    </source>
</evidence>
<dbReference type="OrthoDB" id="6499973at2759"/>
<keyword evidence="2" id="KW-0472">Membrane</keyword>
<evidence type="ECO:0000256" key="1">
    <source>
        <dbReference type="ARBA" id="ARBA00004141"/>
    </source>
</evidence>
<proteinExistence type="predicted"/>
<feature type="transmembrane region" description="Helical" evidence="2">
    <location>
        <begin position="362"/>
        <end position="384"/>
    </location>
</feature>
<reference evidence="5" key="1">
    <citation type="submission" date="2025-08" db="UniProtKB">
        <authorList>
            <consortium name="RefSeq"/>
        </authorList>
    </citation>
    <scope>IDENTIFICATION</scope>
    <source>
        <tissue evidence="5">Total insect</tissue>
    </source>
</reference>
<feature type="transmembrane region" description="Helical" evidence="2">
    <location>
        <begin position="237"/>
        <end position="253"/>
    </location>
</feature>
<dbReference type="GO" id="GO:0022857">
    <property type="term" value="F:transmembrane transporter activity"/>
    <property type="evidence" value="ECO:0007669"/>
    <property type="project" value="InterPro"/>
</dbReference>
<dbReference type="Gene3D" id="1.20.1250.20">
    <property type="entry name" value="MFS general substrate transporter like domains"/>
    <property type="match status" value="2"/>
</dbReference>
<dbReference type="GeneID" id="117652198"/>
<dbReference type="SUPFAM" id="SSF103473">
    <property type="entry name" value="MFS general substrate transporter"/>
    <property type="match status" value="1"/>
</dbReference>
<keyword evidence="4" id="KW-1185">Reference proteome</keyword>
<feature type="transmembrane region" description="Helical" evidence="2">
    <location>
        <begin position="157"/>
        <end position="176"/>
    </location>
</feature>
<name>A0A6P9A9E2_THRPL</name>
<dbReference type="PANTHER" id="PTHR11360:SF312">
    <property type="entry name" value="KARMOISIN, ISOFORM B"/>
    <property type="match status" value="1"/>
</dbReference>
<feature type="transmembrane region" description="Helical" evidence="2">
    <location>
        <begin position="188"/>
        <end position="210"/>
    </location>
</feature>
<feature type="transmembrane region" description="Helical" evidence="2">
    <location>
        <begin position="301"/>
        <end position="320"/>
    </location>
</feature>
<organism evidence="5">
    <name type="scientific">Thrips palmi</name>
    <name type="common">Melon thrips</name>
    <dbReference type="NCBI Taxonomy" id="161013"/>
    <lineage>
        <taxon>Eukaryota</taxon>
        <taxon>Metazoa</taxon>
        <taxon>Ecdysozoa</taxon>
        <taxon>Arthropoda</taxon>
        <taxon>Hexapoda</taxon>
        <taxon>Insecta</taxon>
        <taxon>Pterygota</taxon>
        <taxon>Neoptera</taxon>
        <taxon>Paraneoptera</taxon>
        <taxon>Thysanoptera</taxon>
        <taxon>Terebrantia</taxon>
        <taxon>Thripoidea</taxon>
        <taxon>Thripidae</taxon>
        <taxon>Thrips</taxon>
    </lineage>
</organism>
<feature type="domain" description="Major facilitator superfamily (MFS) profile" evidence="3">
    <location>
        <begin position="28"/>
        <end position="416"/>
    </location>
</feature>
<dbReference type="Pfam" id="PF07690">
    <property type="entry name" value="MFS_1"/>
    <property type="match status" value="1"/>
</dbReference>
<dbReference type="PANTHER" id="PTHR11360">
    <property type="entry name" value="MONOCARBOXYLATE TRANSPORTER"/>
    <property type="match status" value="1"/>
</dbReference>
<dbReference type="CTD" id="45883"/>
<dbReference type="FunFam" id="1.20.1250.20:FF:000413">
    <property type="entry name" value="Karmoisin, isoform B"/>
    <property type="match status" value="1"/>
</dbReference>
<feature type="transmembrane region" description="Helical" evidence="2">
    <location>
        <begin position="72"/>
        <end position="94"/>
    </location>
</feature>
<feature type="transmembrane region" description="Helical" evidence="2">
    <location>
        <begin position="273"/>
        <end position="289"/>
    </location>
</feature>
<protein>
    <submittedName>
        <fullName evidence="5">Monocarboxylate transporter 10 isoform X1</fullName>
    </submittedName>
</protein>